<evidence type="ECO:0000313" key="1">
    <source>
        <dbReference type="EMBL" id="CAG8584588.1"/>
    </source>
</evidence>
<organism evidence="1 2">
    <name type="scientific">Diversispora eburnea</name>
    <dbReference type="NCBI Taxonomy" id="1213867"/>
    <lineage>
        <taxon>Eukaryota</taxon>
        <taxon>Fungi</taxon>
        <taxon>Fungi incertae sedis</taxon>
        <taxon>Mucoromycota</taxon>
        <taxon>Glomeromycotina</taxon>
        <taxon>Glomeromycetes</taxon>
        <taxon>Diversisporales</taxon>
        <taxon>Diversisporaceae</taxon>
        <taxon>Diversispora</taxon>
    </lineage>
</organism>
<sequence length="90" mass="10519">ETNEANNEQNDLRSQHQILQQNKKFSITEETDNEIDNEITNNESLLTHDGNVARRSINSALVSRRKQQKLNKISKRYTRMESIMEGTDEE</sequence>
<dbReference type="EMBL" id="CAJVPK010001386">
    <property type="protein sequence ID" value="CAG8584588.1"/>
    <property type="molecule type" value="Genomic_DNA"/>
</dbReference>
<dbReference type="AlphaFoldDB" id="A0A9N9C2M9"/>
<reference evidence="1" key="1">
    <citation type="submission" date="2021-06" db="EMBL/GenBank/DDBJ databases">
        <authorList>
            <person name="Kallberg Y."/>
            <person name="Tangrot J."/>
            <person name="Rosling A."/>
        </authorList>
    </citation>
    <scope>NUCLEOTIDE SEQUENCE</scope>
    <source>
        <strain evidence="1">AZ414A</strain>
    </source>
</reference>
<gene>
    <name evidence="1" type="ORF">DEBURN_LOCUS8742</name>
</gene>
<protein>
    <submittedName>
        <fullName evidence="1">2662_t:CDS:1</fullName>
    </submittedName>
</protein>
<feature type="non-terminal residue" evidence="1">
    <location>
        <position position="90"/>
    </location>
</feature>
<evidence type="ECO:0000313" key="2">
    <source>
        <dbReference type="Proteomes" id="UP000789706"/>
    </source>
</evidence>
<dbReference type="Proteomes" id="UP000789706">
    <property type="component" value="Unassembled WGS sequence"/>
</dbReference>
<comment type="caution">
    <text evidence="1">The sequence shown here is derived from an EMBL/GenBank/DDBJ whole genome shotgun (WGS) entry which is preliminary data.</text>
</comment>
<proteinExistence type="predicted"/>
<accession>A0A9N9C2M9</accession>
<name>A0A9N9C2M9_9GLOM</name>
<keyword evidence="2" id="KW-1185">Reference proteome</keyword>